<reference evidence="3" key="1">
    <citation type="submission" date="2022-07" db="EMBL/GenBank/DDBJ databases">
        <authorList>
            <person name="Macas J."/>
            <person name="Novak P."/>
            <person name="Neumann P."/>
        </authorList>
    </citation>
    <scope>NUCLEOTIDE SEQUENCE</scope>
</reference>
<gene>
    <name evidence="3" type="ORF">CEURO_LOCUS18745</name>
</gene>
<dbReference type="InterPro" id="IPR036890">
    <property type="entry name" value="HATPase_C_sf"/>
</dbReference>
<dbReference type="SUPFAM" id="SSF55874">
    <property type="entry name" value="ATPase domain of HSP90 chaperone/DNA topoisomerase II/histidine kinase"/>
    <property type="match status" value="1"/>
</dbReference>
<accession>A0A9P0ZS27</accession>
<sequence>MDSRTPSPKRICTRPLTEFYSDQPKKKTMDNEGSGMGSIKNKRAYSEMLKRKAHQVRRMWVDEDEEDEDMGGSKRADDVVTFSFRVVMPNGMTLELNKRTERNSEMSLSQLVLAVKAEYDLAMKGRSSESMKRQINWNSQNLYFSDPLDMKIKGLDFRKLNPGKSYLLRLHDGSDEAETVEVCGYDLVTFCFRVLMPNGMTLELKIRVEHNSVMSLSQLVSAVKTEYNLAMKGRSSESMKRQVNWSSQNLYISDPLDRKIKGLDFKKLNPRKSYLLRLHDGSDEAETFENMWDLTPDTDLLKELPEEYSFESALADLIDNSLQAVWSNHENERRLISIKLCRNKILIFDTGPGMDGSAENSIAKWGKMGASLHRSSKEKAIGGKPPYLMPYFGMFGYGGPIASMHLGRRAIVSSKTKESKKVYVLHLERDDLLNCSSSEKTWKTNGGLRRPSDYEVLESPHGSFTKIEILEPKMRCQDLKTLQGKLKDIYFPYIQCDEISETGRTTMPTEFQVNETNLAEILGGEVAITNMFSCNGPDFTLELHFTSDTSTVGGAGHHQANARLKCVYFPVTQGKENIESIIERLKQEGYEIMENFDSFSRVSVRRLGRLLPDARWPRLPFMEPKQRRPVESLKRCWFRVKCFVDTDAGFNPTPAKTNLAQCNPFTISLKNFGNTPCDKDTHVEICKDGKPLSFSQLEKLYHDWILDMHNRYDCEVESGDDQPIIVFSSENKKELGTSSDVLRVHEVIQRKGITWRSGQKIKVLKGACSGFHKKNIFATLEYVILEGCEGDGGDARIICRPLGVPPEDGCHLSLDKGSHHLDLRRSKTLPFSVIDSQKCIQVDDAEWECQLKKHQQEKTPSSIELLNPRDFPEFNLDEALPDDVVDAGLDPPEEILAIVRPASFNSVVASKKSDQKYILKENFEMSLKIKFSASDKNNQSDRHIYSCRIIPSSHNGVSGIYVFPLRRKLPELFHKAGVYSFLFSIVNQPTCATYEKTVHVRALSETGSWALSSKCSGIYKTRVGLPLSPIHISCYDRYMNCIQFKPVSDFEIRLHSERGELSHDSVIESYLSKDRFTLIIQCPVLKISELDKICPSYEVTLSIGAKDEPFSVPIQVQVLPGPPHHVSLYPLKSRQKLFPGLLIADLKLELFDEYNNHIQKDEEIQLQMDGFCVHNQRCLSCKVDENGFINLGGILKVTAGYGKTASLSVSYEGKTLFKQIFQIEKRELHVASEIPEFCTPGSQLENVIFEVTNSEGEVDETIHDDDKNGQSHTLTIKSELSKIDETVRYSFRHGRCTVRSISLPEFEGRFQFVALHSRHMELQLSIQVNIKKSVKLHYENLQSQSPEKSVFEKVEVEKFQSQSPKKSIFKGAKVEHFQYQNLQKQTFLHQEPSPKQVLMLLDHEEVFHQRSDINVQDFAATKGPESEGDSINIREMLEDEICKYAQLCGQCETELQILDSKQSNIKLDISNLEESLGLHSSLNSCCTQDLIKEQIYGLNGSAASMACKLIEASSPEVQCHEFSKDILGVVALLGFAETNELGRMLAEYLGEKQMLAVVCNDHAIVGASKMYMKNHGHVNSADSLHALAKNLGISINAGYDVICLNNIRPYTGEIIADPQRKLAIADPTLPNGDTPPGFLGYAVNTIHIPANHLQYRTASGHALRETLFYRLLGDLQVYTDRDRMSMATSCINSSRPALSLDGLIMRGNGVTSLVLGDPRIKFPVIPREKHVLTMNPNVMDLLESMRMQLKEVEADLEKKRRVFVELNAKFCSCQTAYMKFISREAINQ</sequence>
<keyword evidence="1" id="KW-0175">Coiled coil</keyword>
<dbReference type="Gene3D" id="3.30.565.10">
    <property type="entry name" value="Histidine kinase-like ATPase, C-terminal domain"/>
    <property type="match status" value="1"/>
</dbReference>
<dbReference type="PANTHER" id="PTHR33566">
    <property type="entry name" value="EN/SPM-LIKE TRANSPOSON-RELATED"/>
    <property type="match status" value="1"/>
</dbReference>
<dbReference type="Pfam" id="PF13589">
    <property type="entry name" value="HATPase_c_3"/>
    <property type="match status" value="1"/>
</dbReference>
<dbReference type="Proteomes" id="UP001152484">
    <property type="component" value="Unassembled WGS sequence"/>
</dbReference>
<keyword evidence="4" id="KW-1185">Reference proteome</keyword>
<dbReference type="OrthoDB" id="10036779at2759"/>
<protein>
    <submittedName>
        <fullName evidence="3">Uncharacterized protein</fullName>
    </submittedName>
</protein>
<evidence type="ECO:0000313" key="3">
    <source>
        <dbReference type="EMBL" id="CAH9110173.1"/>
    </source>
</evidence>
<organism evidence="3 4">
    <name type="scientific">Cuscuta europaea</name>
    <name type="common">European dodder</name>
    <dbReference type="NCBI Taxonomy" id="41803"/>
    <lineage>
        <taxon>Eukaryota</taxon>
        <taxon>Viridiplantae</taxon>
        <taxon>Streptophyta</taxon>
        <taxon>Embryophyta</taxon>
        <taxon>Tracheophyta</taxon>
        <taxon>Spermatophyta</taxon>
        <taxon>Magnoliopsida</taxon>
        <taxon>eudicotyledons</taxon>
        <taxon>Gunneridae</taxon>
        <taxon>Pentapetalae</taxon>
        <taxon>asterids</taxon>
        <taxon>lamiids</taxon>
        <taxon>Solanales</taxon>
        <taxon>Convolvulaceae</taxon>
        <taxon>Cuscuteae</taxon>
        <taxon>Cuscuta</taxon>
        <taxon>Cuscuta subgen. Cuscuta</taxon>
    </lineage>
</organism>
<comment type="caution">
    <text evidence="3">The sequence shown here is derived from an EMBL/GenBank/DDBJ whole genome shotgun (WGS) entry which is preliminary data.</text>
</comment>
<name>A0A9P0ZS27_CUSEU</name>
<dbReference type="EMBL" id="CAMAPE010000053">
    <property type="protein sequence ID" value="CAH9110173.1"/>
    <property type="molecule type" value="Genomic_DNA"/>
</dbReference>
<proteinExistence type="predicted"/>
<evidence type="ECO:0000313" key="4">
    <source>
        <dbReference type="Proteomes" id="UP001152484"/>
    </source>
</evidence>
<feature type="region of interest" description="Disordered" evidence="2">
    <location>
        <begin position="1"/>
        <end position="40"/>
    </location>
</feature>
<dbReference type="PANTHER" id="PTHR33566:SF1">
    <property type="entry name" value="EN_SPM-LIKE TRANSPOSON-RELATED"/>
    <property type="match status" value="1"/>
</dbReference>
<evidence type="ECO:0000256" key="2">
    <source>
        <dbReference type="SAM" id="MobiDB-lite"/>
    </source>
</evidence>
<evidence type="ECO:0000256" key="1">
    <source>
        <dbReference type="SAM" id="Coils"/>
    </source>
</evidence>
<feature type="coiled-coil region" evidence="1">
    <location>
        <begin position="1739"/>
        <end position="1769"/>
    </location>
</feature>